<dbReference type="InterPro" id="IPR029002">
    <property type="entry name" value="PLPC/GPLD1"/>
</dbReference>
<dbReference type="EMBL" id="WNAL01000016">
    <property type="protein sequence ID" value="MTR81889.1"/>
    <property type="molecule type" value="Genomic_DNA"/>
</dbReference>
<dbReference type="RefSeq" id="WP_022046268.1">
    <property type="nucleotide sequence ID" value="NZ_CP173697.1"/>
</dbReference>
<name>A0A0M6WH66_9FIRM</name>
<evidence type="ECO:0000313" key="5">
    <source>
        <dbReference type="Proteomes" id="UP000049979"/>
    </source>
</evidence>
<dbReference type="OrthoDB" id="2878022at2"/>
<gene>
    <name evidence="3" type="ORF">ERS852420_00917</name>
    <name evidence="4" type="ORF">GMD30_09305</name>
    <name evidence="2" type="ORF">M72_23231</name>
</gene>
<dbReference type="Proteomes" id="UP000095495">
    <property type="component" value="Unassembled WGS sequence"/>
</dbReference>
<organism evidence="2 5">
    <name type="scientific">Roseburia faecis</name>
    <dbReference type="NCBI Taxonomy" id="301302"/>
    <lineage>
        <taxon>Bacteria</taxon>
        <taxon>Bacillati</taxon>
        <taxon>Bacillota</taxon>
        <taxon>Clostridia</taxon>
        <taxon>Lachnospirales</taxon>
        <taxon>Lachnospiraceae</taxon>
        <taxon>Roseburia</taxon>
    </lineage>
</organism>
<reference evidence="4 7" key="3">
    <citation type="journal article" date="2019" name="Nat. Med.">
        <title>A library of human gut bacterial isolates paired with longitudinal multiomics data enables mechanistic microbiome research.</title>
        <authorList>
            <person name="Poyet M."/>
            <person name="Groussin M."/>
            <person name="Gibbons S.M."/>
            <person name="Avila-Pacheco J."/>
            <person name="Jiang X."/>
            <person name="Kearney S.M."/>
            <person name="Perrotta A.R."/>
            <person name="Berdy B."/>
            <person name="Zhao S."/>
            <person name="Lieberman T.D."/>
            <person name="Swanson P.K."/>
            <person name="Smith M."/>
            <person name="Roesemann S."/>
            <person name="Alexander J.E."/>
            <person name="Rich S.A."/>
            <person name="Livny J."/>
            <person name="Vlamakis H."/>
            <person name="Clish C."/>
            <person name="Bullock K."/>
            <person name="Deik A."/>
            <person name="Scott J."/>
            <person name="Pierce K.A."/>
            <person name="Xavier R.J."/>
            <person name="Alm E.J."/>
        </authorList>
    </citation>
    <scope>NUCLEOTIDE SEQUENCE [LARGE SCALE GENOMIC DNA]</scope>
    <source>
        <strain evidence="4 7">BIOML-A1</strain>
    </source>
</reference>
<dbReference type="STRING" id="301302.ERS852420_00917"/>
<accession>A0A0M6WH66</accession>
<dbReference type="Proteomes" id="UP000446657">
    <property type="component" value="Unassembled WGS sequence"/>
</dbReference>
<dbReference type="EMBL" id="CVRR01000008">
    <property type="protein sequence ID" value="CRL35198.1"/>
    <property type="molecule type" value="Genomic_DNA"/>
</dbReference>
<sequence length="195" mass="23076">MRKKSHISLARYIVANTEDEGLKKHWLSFYIGSVLPDCKPSFIYKRHEITGTFPKLRKDIDALIHGKENRFPKRKRMYYMNLGEITHYVADYFTFPHNKIYPGGFKEHCAYEEHLKHELRAFLKTEAPKVLNECGHRQFASQEALFDYIQKMHDKYLSSKIDTAKDIENIVLVNKQVVDGIDYLFLKNHMQHRVA</sequence>
<keyword evidence="5" id="KW-1185">Reference proteome</keyword>
<dbReference type="EMBL" id="CYXV01000003">
    <property type="protein sequence ID" value="CUM82496.1"/>
    <property type="molecule type" value="Genomic_DNA"/>
</dbReference>
<evidence type="ECO:0000313" key="3">
    <source>
        <dbReference type="EMBL" id="CUM82496.1"/>
    </source>
</evidence>
<reference evidence="5" key="1">
    <citation type="submission" date="2015-05" db="EMBL/GenBank/DDBJ databases">
        <authorList>
            <consortium name="Pathogen Informatics"/>
        </authorList>
    </citation>
    <scope>NUCLEOTIDE SEQUENCE [LARGE SCALE GENOMIC DNA]</scope>
    <source>
        <strain evidence="3 6">2789STDY5608863</strain>
        <strain evidence="5">M72</strain>
    </source>
</reference>
<protein>
    <recommendedName>
        <fullName evidence="1">Phospholipase C/D domain-containing protein</fullName>
    </recommendedName>
</protein>
<proteinExistence type="predicted"/>
<evidence type="ECO:0000313" key="4">
    <source>
        <dbReference type="EMBL" id="MTR81889.1"/>
    </source>
</evidence>
<reference evidence="2" key="2">
    <citation type="submission" date="2015-05" db="EMBL/GenBank/DDBJ databases">
        <authorList>
            <person name="Wang D.B."/>
            <person name="Wang M."/>
        </authorList>
    </citation>
    <scope>NUCLEOTIDE SEQUENCE [LARGE SCALE GENOMIC DNA]</scope>
    <source>
        <strain evidence="2">M72</strain>
    </source>
</reference>
<dbReference type="AlphaFoldDB" id="A0A0M6WH66"/>
<dbReference type="Pfam" id="PF00882">
    <property type="entry name" value="Zn_dep_PLPC"/>
    <property type="match status" value="1"/>
</dbReference>
<evidence type="ECO:0000259" key="1">
    <source>
        <dbReference type="Pfam" id="PF00882"/>
    </source>
</evidence>
<evidence type="ECO:0000313" key="6">
    <source>
        <dbReference type="Proteomes" id="UP000095495"/>
    </source>
</evidence>
<evidence type="ECO:0000313" key="7">
    <source>
        <dbReference type="Proteomes" id="UP000446657"/>
    </source>
</evidence>
<dbReference type="Proteomes" id="UP000049979">
    <property type="component" value="Unassembled WGS sequence"/>
</dbReference>
<evidence type="ECO:0000313" key="2">
    <source>
        <dbReference type="EMBL" id="CRL35198.1"/>
    </source>
</evidence>
<feature type="domain" description="Phospholipase C/D" evidence="1">
    <location>
        <begin position="5"/>
        <end position="159"/>
    </location>
</feature>